<keyword evidence="2" id="KW-1185">Reference proteome</keyword>
<comment type="caution">
    <text evidence="1">The sequence shown here is derived from an EMBL/GenBank/DDBJ whole genome shotgun (WGS) entry which is preliminary data.</text>
</comment>
<reference evidence="1" key="1">
    <citation type="journal article" date="2022" name="bioRxiv">
        <title>Sequencing and chromosome-scale assembly of the giantPleurodeles waltlgenome.</title>
        <authorList>
            <person name="Brown T."/>
            <person name="Elewa A."/>
            <person name="Iarovenko S."/>
            <person name="Subramanian E."/>
            <person name="Araus A.J."/>
            <person name="Petzold A."/>
            <person name="Susuki M."/>
            <person name="Suzuki K.-i.T."/>
            <person name="Hayashi T."/>
            <person name="Toyoda A."/>
            <person name="Oliveira C."/>
            <person name="Osipova E."/>
            <person name="Leigh N.D."/>
            <person name="Simon A."/>
            <person name="Yun M.H."/>
        </authorList>
    </citation>
    <scope>NUCLEOTIDE SEQUENCE</scope>
    <source>
        <strain evidence="1">20211129_DDA</strain>
        <tissue evidence="1">Liver</tissue>
    </source>
</reference>
<name>A0AAV7NM96_PLEWA</name>
<organism evidence="1 2">
    <name type="scientific">Pleurodeles waltl</name>
    <name type="common">Iberian ribbed newt</name>
    <dbReference type="NCBI Taxonomy" id="8319"/>
    <lineage>
        <taxon>Eukaryota</taxon>
        <taxon>Metazoa</taxon>
        <taxon>Chordata</taxon>
        <taxon>Craniata</taxon>
        <taxon>Vertebrata</taxon>
        <taxon>Euteleostomi</taxon>
        <taxon>Amphibia</taxon>
        <taxon>Batrachia</taxon>
        <taxon>Caudata</taxon>
        <taxon>Salamandroidea</taxon>
        <taxon>Salamandridae</taxon>
        <taxon>Pleurodelinae</taxon>
        <taxon>Pleurodeles</taxon>
    </lineage>
</organism>
<evidence type="ECO:0000313" key="2">
    <source>
        <dbReference type="Proteomes" id="UP001066276"/>
    </source>
</evidence>
<evidence type="ECO:0000313" key="1">
    <source>
        <dbReference type="EMBL" id="KAJ1113915.1"/>
    </source>
</evidence>
<gene>
    <name evidence="1" type="ORF">NDU88_002155</name>
</gene>
<dbReference type="AlphaFoldDB" id="A0AAV7NM96"/>
<proteinExistence type="predicted"/>
<dbReference type="Proteomes" id="UP001066276">
    <property type="component" value="Chromosome 8"/>
</dbReference>
<protein>
    <submittedName>
        <fullName evidence="1">Uncharacterized protein</fullName>
    </submittedName>
</protein>
<accession>A0AAV7NM96</accession>
<dbReference type="EMBL" id="JANPWB010000012">
    <property type="protein sequence ID" value="KAJ1113915.1"/>
    <property type="molecule type" value="Genomic_DNA"/>
</dbReference>
<sequence length="119" mass="13093">MCTQRHWWGVSGKPSQLTRAVYLLDLFAGRRVADIGSAAARVQTRAGVAQLCLPRFQRPAEAGRRCSRAPCLECPCAGPPADKAQREMAAAAVAMPLRNFRRTQPLRVRVPVARRAGRK</sequence>